<dbReference type="AlphaFoldDB" id="A0A6D2IS63"/>
<keyword evidence="3 6" id="KW-0547">Nucleotide-binding</keyword>
<feature type="domain" description="PIPK" evidence="7">
    <location>
        <begin position="721"/>
        <end position="1011"/>
    </location>
</feature>
<dbReference type="OrthoDB" id="158357at2759"/>
<dbReference type="CDD" id="cd17300">
    <property type="entry name" value="PIPKc_PIKfyve"/>
    <property type="match status" value="1"/>
</dbReference>
<evidence type="ECO:0000256" key="4">
    <source>
        <dbReference type="ARBA" id="ARBA00022777"/>
    </source>
</evidence>
<dbReference type="Proteomes" id="UP000467841">
    <property type="component" value="Unassembled WGS sequence"/>
</dbReference>
<evidence type="ECO:0000256" key="2">
    <source>
        <dbReference type="ARBA" id="ARBA00022679"/>
    </source>
</evidence>
<dbReference type="PROSITE" id="PS51455">
    <property type="entry name" value="PIPK"/>
    <property type="match status" value="1"/>
</dbReference>
<evidence type="ECO:0000313" key="9">
    <source>
        <dbReference type="Proteomes" id="UP000467841"/>
    </source>
</evidence>
<dbReference type="Gene3D" id="3.30.810.10">
    <property type="entry name" value="2-Layer Sandwich"/>
    <property type="match status" value="1"/>
</dbReference>
<dbReference type="SUPFAM" id="SSF52029">
    <property type="entry name" value="GroEL apical domain-like"/>
    <property type="match status" value="1"/>
</dbReference>
<dbReference type="GO" id="GO:0010008">
    <property type="term" value="C:endosome membrane"/>
    <property type="evidence" value="ECO:0007669"/>
    <property type="project" value="TreeGrafter"/>
</dbReference>
<name>A0A6D2IS63_9BRAS</name>
<gene>
    <name evidence="8" type="ORF">MERR_LOCUS20557</name>
</gene>
<dbReference type="PANTHER" id="PTHR45748:SF4">
    <property type="entry name" value="1-PHOSPHATIDYLINOSITOL-3-PHOSPHATE 5-KINASE FAB1D-RELATED"/>
    <property type="match status" value="1"/>
</dbReference>
<keyword evidence="4 6" id="KW-0418">Kinase</keyword>
<dbReference type="InterPro" id="IPR027483">
    <property type="entry name" value="PInositol-4-P-4/5-kinase_C_sf"/>
</dbReference>
<evidence type="ECO:0000256" key="3">
    <source>
        <dbReference type="ARBA" id="ARBA00022741"/>
    </source>
</evidence>
<evidence type="ECO:0000256" key="6">
    <source>
        <dbReference type="PROSITE-ProRule" id="PRU00781"/>
    </source>
</evidence>
<evidence type="ECO:0000256" key="5">
    <source>
        <dbReference type="ARBA" id="ARBA00022840"/>
    </source>
</evidence>
<proteinExistence type="predicted"/>
<dbReference type="Gene3D" id="3.50.7.10">
    <property type="entry name" value="GroEL"/>
    <property type="match status" value="1"/>
</dbReference>
<reference evidence="8" key="1">
    <citation type="submission" date="2020-01" db="EMBL/GenBank/DDBJ databases">
        <authorList>
            <person name="Mishra B."/>
        </authorList>
    </citation>
    <scope>NUCLEOTIDE SEQUENCE [LARGE SCALE GENOMIC DNA]</scope>
</reference>
<dbReference type="SUPFAM" id="SSF56104">
    <property type="entry name" value="SAICAR synthase-like"/>
    <property type="match status" value="1"/>
</dbReference>
<organism evidence="8 9">
    <name type="scientific">Microthlaspi erraticum</name>
    <dbReference type="NCBI Taxonomy" id="1685480"/>
    <lineage>
        <taxon>Eukaryota</taxon>
        <taxon>Viridiplantae</taxon>
        <taxon>Streptophyta</taxon>
        <taxon>Embryophyta</taxon>
        <taxon>Tracheophyta</taxon>
        <taxon>Spermatophyta</taxon>
        <taxon>Magnoliopsida</taxon>
        <taxon>eudicotyledons</taxon>
        <taxon>Gunneridae</taxon>
        <taxon>Pentapetalae</taxon>
        <taxon>rosids</taxon>
        <taxon>malvids</taxon>
        <taxon>Brassicales</taxon>
        <taxon>Brassicaceae</taxon>
        <taxon>Coluteocarpeae</taxon>
        <taxon>Microthlaspi</taxon>
    </lineage>
</organism>
<dbReference type="EC" id="2.7.1.150" evidence="1"/>
<dbReference type="EMBL" id="CACVBM020001129">
    <property type="protein sequence ID" value="CAA7033322.1"/>
    <property type="molecule type" value="Genomic_DNA"/>
</dbReference>
<sequence length="1011" mass="115496">MANLADQELQDDKEAQVWEPPIDEQERSVADHIDESCHSLLFSKPCFFGRSEDAKIQRLKQLAVMQEGLNSKFKVIVSNLLHSDDVSPSSSHWIEIITKLSWEAAEISNPFMNGDPIDPNAYIKVKCIATGSCNESQVFKGLVFTKHAAHKYMKTKYEHPRILLVKGGLGQHLSGSISSFNRMSEERGYMHELRFIEDSKADVILVEKSVSRDLQEHILARGLTLVSDMNIQRLQKISSCTGSPILPSDALLSHNVQRFRSFHIDNILEEHNLAGENGKKKSKSLMFLEGDPNSLGCTILLKGSDNINLKRVTRVVEYSVRLAYHLTLETSFLLDQQETLSKFLLSPEMLFDPRVSIFAKTGDDIEPDLDSPSILVLVSKRNARKGIICDPRRFLNLMFYQNIDVPLAKFLRDLFSQGSRCNACEELPQAHFYYYEYRKIQLRIQLKRLSVGKCLPGETNGYIWMWSRSGVNEVSKRVMMSNAARSLSFAKFLALSFSQQTLLDSLSSSGHSFLQFFGLGYMVAMFSYSDVATYTAVLPPPKLDVRISLKTSWLDKEFQNEYTMNGFDNAKTTIGVGFHKLLRLNRVRWEIFLQALVWNYRLQSLVLHDYGAYVNDNVFIEVSSDEEVDKDGTVIEASNESWFWNSFEELRSKSIVDIEKEYMSKADIAGNFSQENLLVVSKIITEEGSRFRVSLRDEYCVVSDYEEEISSLIACALACLSNDGKIMPLTRSINGSLENSFEKDQVSKQDVSSEGPKFESLTSPEILVTFGLADSNGKAKYSVVSLYAKDFYDFRNHCCFSELDYIDSLGRCEPWDYAKEGKEKSIFFKTLNDRFIVKEIQRIEYESFVKFGPEYFKYMKDAYELGSQTCLAKVFGIYQVIIRQPNGHKEIQHNLMVMENLNFGRNISHEYNLKGSLLTRFTTTTGDGAEEVMLGPTFFKDMKNSPVYFSKDSKHKLQSAVTNDINFLHSINVMDYSLLVGVDLERRELVCGIIDYFKQYTWDMTYPCCIL</sequence>
<dbReference type="InterPro" id="IPR044769">
    <property type="entry name" value="PIKfyve_PIPKc"/>
</dbReference>
<dbReference type="PANTHER" id="PTHR45748">
    <property type="entry name" value="1-PHOSPHATIDYLINOSITOL 3-PHOSPHATE 5-KINASE-RELATED"/>
    <property type="match status" value="1"/>
</dbReference>
<evidence type="ECO:0000259" key="7">
    <source>
        <dbReference type="PROSITE" id="PS51455"/>
    </source>
</evidence>
<comment type="caution">
    <text evidence="8">The sequence shown here is derived from an EMBL/GenBank/DDBJ whole genome shotgun (WGS) entry which is preliminary data.</text>
</comment>
<dbReference type="InterPro" id="IPR002423">
    <property type="entry name" value="Cpn60/GroEL/TCP-1"/>
</dbReference>
<keyword evidence="2 6" id="KW-0808">Transferase</keyword>
<accession>A0A6D2IS63</accession>
<keyword evidence="9" id="KW-1185">Reference proteome</keyword>
<dbReference type="FunFam" id="3.50.7.10:FF:000007">
    <property type="entry name" value="1-phosphatidylinositol 3-phosphate 5-kinase isoform X1"/>
    <property type="match status" value="1"/>
</dbReference>
<dbReference type="Pfam" id="PF01504">
    <property type="entry name" value="PIP5K"/>
    <property type="match status" value="1"/>
</dbReference>
<dbReference type="GO" id="GO:0046854">
    <property type="term" value="P:phosphatidylinositol phosphate biosynthetic process"/>
    <property type="evidence" value="ECO:0007669"/>
    <property type="project" value="TreeGrafter"/>
</dbReference>
<dbReference type="Pfam" id="PF00118">
    <property type="entry name" value="Cpn60_TCP1"/>
    <property type="match status" value="1"/>
</dbReference>
<dbReference type="InterPro" id="IPR027409">
    <property type="entry name" value="GroEL-like_apical_dom_sf"/>
</dbReference>
<dbReference type="InterPro" id="IPR027484">
    <property type="entry name" value="PInositol-4-P-5-kinase_N"/>
</dbReference>
<evidence type="ECO:0000256" key="1">
    <source>
        <dbReference type="ARBA" id="ARBA00012009"/>
    </source>
</evidence>
<protein>
    <recommendedName>
        <fullName evidence="1">1-phosphatidylinositol-3-phosphate 5-kinase</fullName>
        <ecNumber evidence="1">2.7.1.150</ecNumber>
    </recommendedName>
</protein>
<keyword evidence="5 6" id="KW-0067">ATP-binding</keyword>
<dbReference type="SMART" id="SM00330">
    <property type="entry name" value="PIPKc"/>
    <property type="match status" value="1"/>
</dbReference>
<evidence type="ECO:0000313" key="8">
    <source>
        <dbReference type="EMBL" id="CAA7033322.1"/>
    </source>
</evidence>
<dbReference type="GO" id="GO:0005524">
    <property type="term" value="F:ATP binding"/>
    <property type="evidence" value="ECO:0007669"/>
    <property type="project" value="UniProtKB-UniRule"/>
</dbReference>
<dbReference type="Gene3D" id="3.30.800.10">
    <property type="entry name" value="Phosphatidylinositol Phosphate Kinase II Beta"/>
    <property type="match status" value="1"/>
</dbReference>
<dbReference type="GO" id="GO:0000285">
    <property type="term" value="F:1-phosphatidylinositol-3-phosphate 5-kinase activity"/>
    <property type="evidence" value="ECO:0007669"/>
    <property type="project" value="UniProtKB-EC"/>
</dbReference>
<dbReference type="InterPro" id="IPR002498">
    <property type="entry name" value="PInositol-4-P-4/5-kinase_core"/>
</dbReference>